<keyword evidence="1" id="KW-0812">Transmembrane</keyword>
<gene>
    <name evidence="2" type="ORF">GCM10009862_22240</name>
</gene>
<comment type="caution">
    <text evidence="2">The sequence shown here is derived from an EMBL/GenBank/DDBJ whole genome shotgun (WGS) entry which is preliminary data.</text>
</comment>
<evidence type="ECO:0000313" key="2">
    <source>
        <dbReference type="EMBL" id="GAA2582680.1"/>
    </source>
</evidence>
<proteinExistence type="predicted"/>
<reference evidence="2 3" key="1">
    <citation type="journal article" date="2019" name="Int. J. Syst. Evol. Microbiol.">
        <title>The Global Catalogue of Microorganisms (GCM) 10K type strain sequencing project: providing services to taxonomists for standard genome sequencing and annotation.</title>
        <authorList>
            <consortium name="The Broad Institute Genomics Platform"/>
            <consortium name="The Broad Institute Genome Sequencing Center for Infectious Disease"/>
            <person name="Wu L."/>
            <person name="Ma J."/>
        </authorList>
    </citation>
    <scope>NUCLEOTIDE SEQUENCE [LARGE SCALE GENOMIC DNA]</scope>
    <source>
        <strain evidence="2 3">JCM 16365</strain>
    </source>
</reference>
<name>A0ABN3PF45_9MICO</name>
<evidence type="ECO:0000313" key="3">
    <source>
        <dbReference type="Proteomes" id="UP001500274"/>
    </source>
</evidence>
<keyword evidence="1" id="KW-0472">Membrane</keyword>
<dbReference type="Proteomes" id="UP001500274">
    <property type="component" value="Unassembled WGS sequence"/>
</dbReference>
<keyword evidence="1" id="KW-1133">Transmembrane helix</keyword>
<dbReference type="EMBL" id="BAAARI010000014">
    <property type="protein sequence ID" value="GAA2582680.1"/>
    <property type="molecule type" value="Genomic_DNA"/>
</dbReference>
<sequence length="218" mass="23071">MPHPYTRRVTDPRAADEAFRAQETRMRMRHRTQLLWVLVGVCVVASTLIWAVWAVPVSQSVAAAQPVPLGQTVELPAEGVTGVWASGAAPLLGLVECRAETVDGSSLDTWSVPSPGWDDTLWWMTHGDGFSPVLSIADAGGAAASVTCSSRIDTYDGEFLLAGDVTAGGGGVGLGRMGNVDYRTGTLLALGAVGLPLFALLMAIMLLVQRLRARRSAR</sequence>
<organism evidence="2 3">
    <name type="scientific">Microbacterium binotii</name>
    <dbReference type="NCBI Taxonomy" id="462710"/>
    <lineage>
        <taxon>Bacteria</taxon>
        <taxon>Bacillati</taxon>
        <taxon>Actinomycetota</taxon>
        <taxon>Actinomycetes</taxon>
        <taxon>Micrococcales</taxon>
        <taxon>Microbacteriaceae</taxon>
        <taxon>Microbacterium</taxon>
    </lineage>
</organism>
<feature type="transmembrane region" description="Helical" evidence="1">
    <location>
        <begin position="187"/>
        <end position="208"/>
    </location>
</feature>
<evidence type="ECO:0000256" key="1">
    <source>
        <dbReference type="SAM" id="Phobius"/>
    </source>
</evidence>
<accession>A0ABN3PF45</accession>
<protein>
    <submittedName>
        <fullName evidence="2">Uncharacterized protein</fullName>
    </submittedName>
</protein>
<keyword evidence="3" id="KW-1185">Reference proteome</keyword>
<feature type="transmembrane region" description="Helical" evidence="1">
    <location>
        <begin position="34"/>
        <end position="53"/>
    </location>
</feature>